<name>A0A8A2U4N9_9EURY</name>
<dbReference type="GeneID" id="63184267"/>
<evidence type="ECO:0000256" key="1">
    <source>
        <dbReference type="SAM" id="MobiDB-lite"/>
    </source>
</evidence>
<dbReference type="RefSeq" id="WP_207269228.1">
    <property type="nucleotide sequence ID" value="NZ_CP071463.1"/>
</dbReference>
<proteinExistence type="predicted"/>
<reference evidence="2 3" key="1">
    <citation type="journal article" date="2006" name="Int. J. Syst. Evol. Microbiol.">
        <title>Haloterrigena longa sp. nov. and Haloterrigena limicola sp. nov., extremely halophilic archaea isolated from a salt lake.</title>
        <authorList>
            <person name="Cui H.L."/>
            <person name="Tohty D."/>
            <person name="Zhou P.J."/>
            <person name="Liu S.J."/>
        </authorList>
    </citation>
    <scope>NUCLEOTIDE SEQUENCE [LARGE SCALE GENOMIC DNA]</scope>
    <source>
        <strain evidence="2 3">ABH32</strain>
    </source>
</reference>
<organism evidence="2 3">
    <name type="scientific">Natrinema longum</name>
    <dbReference type="NCBI Taxonomy" id="370324"/>
    <lineage>
        <taxon>Archaea</taxon>
        <taxon>Methanobacteriati</taxon>
        <taxon>Methanobacteriota</taxon>
        <taxon>Stenosarchaea group</taxon>
        <taxon>Halobacteria</taxon>
        <taxon>Halobacteriales</taxon>
        <taxon>Natrialbaceae</taxon>
        <taxon>Natrinema</taxon>
    </lineage>
</organism>
<dbReference type="EMBL" id="CP071463">
    <property type="protein sequence ID" value="QSW83979.1"/>
    <property type="molecule type" value="Genomic_DNA"/>
</dbReference>
<dbReference type="AlphaFoldDB" id="A0A8A2U4N9"/>
<evidence type="ECO:0000313" key="3">
    <source>
        <dbReference type="Proteomes" id="UP000663191"/>
    </source>
</evidence>
<evidence type="ECO:0000313" key="2">
    <source>
        <dbReference type="EMBL" id="QSW83979.1"/>
    </source>
</evidence>
<keyword evidence="3" id="KW-1185">Reference proteome</keyword>
<accession>A0A8A2U4N9</accession>
<sequence length="153" mass="15878">MAIPGYDPSRVAEYTLEQVGARVAVVAGVVPDSFDLAKSSRQPPIDALADPVDLVALEELKAVEAIRIALVYDPAELPPGASPTDVAVAVETGGGSETQRAESDAVDDGWVPLESTVDLEETTVTAVLNDRPPGSTVVAGYDDRGAESDESTD</sequence>
<feature type="region of interest" description="Disordered" evidence="1">
    <location>
        <begin position="129"/>
        <end position="153"/>
    </location>
</feature>
<dbReference type="Proteomes" id="UP000663191">
    <property type="component" value="Chromosome"/>
</dbReference>
<protein>
    <submittedName>
        <fullName evidence="2">Uncharacterized protein</fullName>
    </submittedName>
</protein>
<gene>
    <name evidence="2" type="ORF">J0X27_10945</name>
</gene>
<dbReference type="KEGG" id="hlo:J0X27_10945"/>
<dbReference type="OrthoDB" id="202149at2157"/>